<evidence type="ECO:0000256" key="2">
    <source>
        <dbReference type="ARBA" id="ARBA00022518"/>
    </source>
</evidence>
<comment type="PTM">
    <text evidence="15">Phosphorylated.</text>
</comment>
<evidence type="ECO:0000256" key="15">
    <source>
        <dbReference type="HAMAP-Rule" id="MF_04000"/>
    </source>
</evidence>
<organism evidence="18 19">
    <name type="scientific">Human papillomavirus FA75/KI88-03</name>
    <dbReference type="NCBI Taxonomy" id="563190"/>
    <lineage>
        <taxon>Viruses</taxon>
        <taxon>Monodnaviria</taxon>
        <taxon>Shotokuvirae</taxon>
        <taxon>Cossaviricota</taxon>
        <taxon>Papovaviricetes</taxon>
        <taxon>Zurhausenvirales</taxon>
        <taxon>Papillomaviridae</taxon>
        <taxon>Firstpapillomavirinae</taxon>
        <taxon>Betapapillomavirus</taxon>
        <taxon>Betapapillomavirus 2</taxon>
    </lineage>
</organism>
<keyword evidence="4 15" id="KW-1048">Host nucleus</keyword>
<dbReference type="InterPro" id="IPR046832">
    <property type="entry name" value="PPV_E1_DBD"/>
</dbReference>
<evidence type="ECO:0000256" key="9">
    <source>
        <dbReference type="ARBA" id="ARBA00022840"/>
    </source>
</evidence>
<dbReference type="Gene3D" id="3.40.1310.10">
    <property type="match status" value="1"/>
</dbReference>
<accession>B5SWU0</accession>
<dbReference type="GO" id="GO:0003677">
    <property type="term" value="F:DNA binding"/>
    <property type="evidence" value="ECO:0007669"/>
    <property type="project" value="UniProtKB-UniRule"/>
</dbReference>
<comment type="catalytic activity">
    <reaction evidence="13 15 16">
        <text>ATP + H2O = ADP + phosphate + H(+)</text>
        <dbReference type="Rhea" id="RHEA:13065"/>
        <dbReference type="ChEBI" id="CHEBI:15377"/>
        <dbReference type="ChEBI" id="CHEBI:15378"/>
        <dbReference type="ChEBI" id="CHEBI:30616"/>
        <dbReference type="ChEBI" id="CHEBI:43474"/>
        <dbReference type="ChEBI" id="CHEBI:456216"/>
        <dbReference type="EC" id="5.6.2.4"/>
    </reaction>
</comment>
<evidence type="ECO:0000313" key="18">
    <source>
        <dbReference type="EMBL" id="ACC78258.1"/>
    </source>
</evidence>
<keyword evidence="11 15" id="KW-0413">Isomerase</keyword>
<dbReference type="GO" id="GO:0005524">
    <property type="term" value="F:ATP binding"/>
    <property type="evidence" value="ECO:0007669"/>
    <property type="project" value="UniProtKB-UniRule"/>
</dbReference>
<comment type="catalytic activity">
    <reaction evidence="12 15">
        <text>Couples ATP hydrolysis with the unwinding of duplex DNA by translocating in the 3'-5' direction.</text>
        <dbReference type="EC" id="5.6.2.4"/>
    </reaction>
</comment>
<dbReference type="InterPro" id="IPR001177">
    <property type="entry name" value="PPV_DNA_helicase_E1_C"/>
</dbReference>
<feature type="modified residue" description="Phosphoserine; by host" evidence="15">
    <location>
        <position position="86"/>
    </location>
</feature>
<dbReference type="InterPro" id="IPR014015">
    <property type="entry name" value="Helicase_SF3_DNA-vir"/>
</dbReference>
<keyword evidence="7 15" id="KW-0378">Hydrolase</keyword>
<dbReference type="PROSITE" id="PS51206">
    <property type="entry name" value="SF3_HELICASE_1"/>
    <property type="match status" value="1"/>
</dbReference>
<evidence type="ECO:0000256" key="13">
    <source>
        <dbReference type="ARBA" id="ARBA00048988"/>
    </source>
</evidence>
<dbReference type="InterPro" id="IPR046935">
    <property type="entry name" value="PPV_E1_DBD_sf"/>
</dbReference>
<evidence type="ECO:0000256" key="1">
    <source>
        <dbReference type="ARBA" id="ARBA00004147"/>
    </source>
</evidence>
<proteinExistence type="inferred from homology"/>
<dbReference type="Gene3D" id="3.40.50.300">
    <property type="entry name" value="P-loop containing nucleotide triphosphate hydrolases"/>
    <property type="match status" value="1"/>
</dbReference>
<dbReference type="Pfam" id="PF00524">
    <property type="entry name" value="PPV_E1_N"/>
    <property type="match status" value="1"/>
</dbReference>
<dbReference type="SUPFAM" id="SSF52540">
    <property type="entry name" value="P-loop containing nucleoside triphosphate hydrolases"/>
    <property type="match status" value="1"/>
</dbReference>
<evidence type="ECO:0000256" key="6">
    <source>
        <dbReference type="ARBA" id="ARBA00022741"/>
    </source>
</evidence>
<protein>
    <recommendedName>
        <fullName evidence="15 16">Replication protein E1</fullName>
        <ecNumber evidence="15 16">5.6.2.4</ecNumber>
    </recommendedName>
    <alternativeName>
        <fullName evidence="15">ATP-dependent helicase E1</fullName>
    </alternativeName>
    <alternativeName>
        <fullName evidence="15">DNA 3'-5' helicase E1</fullName>
    </alternativeName>
</protein>
<dbReference type="HAMAP" id="MF_04000">
    <property type="entry name" value="PPV_E1"/>
    <property type="match status" value="1"/>
</dbReference>
<keyword evidence="8 15" id="KW-0347">Helicase</keyword>
<evidence type="ECO:0000256" key="16">
    <source>
        <dbReference type="PIRNR" id="PIRNR003383"/>
    </source>
</evidence>
<dbReference type="Proteomes" id="UP000174597">
    <property type="component" value="Genome"/>
</dbReference>
<comment type="function">
    <text evidence="16">ATP-dependent DNA helicase required for initiation of viral DNA replication. It forms a complex with the viral E2 protein. The E1-E2 complex binds to the replication origin which contains binding sites for both proteins.</text>
</comment>
<evidence type="ECO:0000256" key="3">
    <source>
        <dbReference type="ARBA" id="ARBA00022553"/>
    </source>
</evidence>
<evidence type="ECO:0000256" key="5">
    <source>
        <dbReference type="ARBA" id="ARBA00022705"/>
    </source>
</evidence>
<dbReference type="GO" id="GO:0006260">
    <property type="term" value="P:DNA replication"/>
    <property type="evidence" value="ECO:0007669"/>
    <property type="project" value="UniProtKB-UniRule"/>
</dbReference>
<dbReference type="GO" id="GO:0042025">
    <property type="term" value="C:host cell nucleus"/>
    <property type="evidence" value="ECO:0007669"/>
    <property type="project" value="UniProtKB-SubCell"/>
</dbReference>
<keyword evidence="10 15" id="KW-0238">DNA-binding</keyword>
<feature type="domain" description="SF3 helicase" evidence="17">
    <location>
        <begin position="412"/>
        <end position="562"/>
    </location>
</feature>
<name>B5SWU0_9PAPI</name>
<dbReference type="Pfam" id="PF20450">
    <property type="entry name" value="PPV_E1_DBD"/>
    <property type="match status" value="1"/>
</dbReference>
<keyword evidence="6 15" id="KW-0547">Nucleotide-binding</keyword>
<keyword evidence="2 15" id="KW-0244">Early protein</keyword>
<dbReference type="Pfam" id="PF00519">
    <property type="entry name" value="PPV_E1_C"/>
    <property type="match status" value="1"/>
</dbReference>
<comment type="similarity">
    <text evidence="15 16">Belongs to the papillomaviridae E1 protein family.</text>
</comment>
<dbReference type="SUPFAM" id="SSF55464">
    <property type="entry name" value="Origin of replication-binding domain, RBD-like"/>
    <property type="match status" value="1"/>
</dbReference>
<feature type="short sequence motif" description="Nuclear localization signal" evidence="15">
    <location>
        <begin position="81"/>
        <end position="83"/>
    </location>
</feature>
<sequence>MADKDHKGIDAKEGCSDWFLVEAECSDTSDLENDLENLFNEGADSDISNLIDDGDIEQGNSRELLCQQEAEESEQQTQLLKRKYLSPKEKEILQLSPQLESISLSPHHKSKKRLFVEQDSGLELSLNEVEDLSEEVEVPAITPAPAAQGGEGEGNLHYKALLKCSNAKATLLSKFKDAFGVSFNELTRHYQSNKTCCRDRVVSIYAVKDDLLEGSKHLLQKHCSYIWMHVLQPMSLFLLCFNAGKSRETVFRLLSSILQVNEIQTLSEPPKWRSVIAALYWYKGSMNPNIYTFGTYPDWIVTQTMISHQSLEATQFSLSDMIQWAFDNDYIDDADIAYNYAKLSDTNSNAKAFLDSNSQAKYVRECALMVKHYKRGQMREMSISSWIHTRLLSVEGEGHWSHIVKFIRYQNLNFIMFLDKFRTFLQNTPKRNCILFHGPPDSGKSMFTMSLIRVLKGKVLSFANSRSHFWLQPLSDAKIALLDDATYECWNYFDTFLRNGIDGNPVSLDIKHKAPLQIQFPPLMITSNIDINKEDRYRYLQSRIMSFEFPNKFPFDSNNKPQFLLTDQSWKSFFERLWTQLELSDQEDEGEDGNSQRTFQCTAREVNGHL</sequence>
<comment type="subunit">
    <text evidence="15">Can form hexamers. Interacts with E2 protein; this interaction increases E1 DNA binding specificity. Interacts with host DNA polymerase subunit POLA2. Interacts with host single stranded DNA-binding protein RPA1. Interacts with host TOP1; this interaction stimulates the enzymatic activity of TOP1.</text>
</comment>
<evidence type="ECO:0000313" key="19">
    <source>
        <dbReference type="Proteomes" id="UP000174597"/>
    </source>
</evidence>
<evidence type="ECO:0000256" key="11">
    <source>
        <dbReference type="ARBA" id="ARBA00023235"/>
    </source>
</evidence>
<comment type="caution">
    <text evidence="15">Lacks conserved residue(s) required for the propagation of feature annotation.</text>
</comment>
<keyword evidence="5 15" id="KW-0235">DNA replication</keyword>
<evidence type="ECO:0000256" key="4">
    <source>
        <dbReference type="ARBA" id="ARBA00022562"/>
    </source>
</evidence>
<evidence type="ECO:0000256" key="14">
    <source>
        <dbReference type="ARBA" id="ARBA00093297"/>
    </source>
</evidence>
<keyword evidence="9 15" id="KW-0067">ATP-binding</keyword>
<evidence type="ECO:0000256" key="7">
    <source>
        <dbReference type="ARBA" id="ARBA00022801"/>
    </source>
</evidence>
<dbReference type="GO" id="GO:0016887">
    <property type="term" value="F:ATP hydrolysis activity"/>
    <property type="evidence" value="ECO:0007669"/>
    <property type="project" value="RHEA"/>
</dbReference>
<gene>
    <name evidence="15 18" type="primary">E1</name>
</gene>
<dbReference type="InterPro" id="IPR016393">
    <property type="entry name" value="Rep_E1_papillomaV"/>
</dbReference>
<dbReference type="InterPro" id="IPR037102">
    <property type="entry name" value="Znf_lg_T-Ag_D1_dom_sf"/>
</dbReference>
<keyword evidence="3 15" id="KW-0597">Phosphoprotein</keyword>
<dbReference type="Gene3D" id="1.10.10.510">
    <property type="entry name" value="Zinc finger, large T-antigen D1 domain"/>
    <property type="match status" value="1"/>
</dbReference>
<comment type="function">
    <text evidence="14 15">ATP-dependent DNA 3'-5' helicase required for initiation of viral DNA replication. It forms a complex with the viral E2 protein. The E1-E2 complex binds to the replication origin which contains binding sites for both proteins. During the initial step, a dimer of E1 interacts with a dimer of protein E2 leading to a complex that binds the viral origin of replication with high specificity. Then, a second dimer of E1 displaces the E2 dimer in an ATP-dependent manner to form the E1 tetramer. Following this, two E1 monomers are added to each half of the site, which results in the formation of two E1 trimers on the viral ori. Subsequently, two hexamers will be created. The double hexamer acts as a bi-directional helicase machinery and unwinds the viral DNA and then recruits the host DNA polymerase to start replication.</text>
</comment>
<dbReference type="InterPro" id="IPR014000">
    <property type="entry name" value="PPV_DNA_helicase_E1_N"/>
</dbReference>
<evidence type="ECO:0000259" key="17">
    <source>
        <dbReference type="PROSITE" id="PS51206"/>
    </source>
</evidence>
<comment type="subcellular location">
    <subcellularLocation>
        <location evidence="1 15">Host nucleus</location>
    </subcellularLocation>
</comment>
<dbReference type="EMBL" id="EU410347">
    <property type="protein sequence ID" value="ACC78258.1"/>
    <property type="molecule type" value="Genomic_DNA"/>
</dbReference>
<feature type="binding site" evidence="15">
    <location>
        <begin position="438"/>
        <end position="445"/>
    </location>
    <ligand>
        <name>ATP</name>
        <dbReference type="ChEBI" id="CHEBI:30616"/>
    </ligand>
</feature>
<reference evidence="18 19" key="1">
    <citation type="journal article" date="2008" name="J. Gen. Virol.">
        <title>Four novel human betapapillomaviruses of species 2 preferentially found in actinic keratosis.</title>
        <authorList>
            <person name="Vasiljevic N."/>
            <person name="Hazard K."/>
            <person name="Dillner J."/>
            <person name="Forslund O."/>
        </authorList>
    </citation>
    <scope>NUCLEOTIDE SEQUENCE [LARGE SCALE GENOMIC DNA]</scope>
    <source>
        <strain evidence="18">FA75[KI88-03]</strain>
    </source>
</reference>
<feature type="modified residue" description="Phosphoserine; by host" evidence="15">
    <location>
        <position position="96"/>
    </location>
</feature>
<dbReference type="InterPro" id="IPR027417">
    <property type="entry name" value="P-loop_NTPase"/>
</dbReference>
<feature type="short sequence motif" description="Nuclear export signal" evidence="15">
    <location>
        <begin position="95"/>
        <end position="104"/>
    </location>
</feature>
<evidence type="ECO:0000256" key="10">
    <source>
        <dbReference type="ARBA" id="ARBA00023125"/>
    </source>
</evidence>
<evidence type="ECO:0000256" key="8">
    <source>
        <dbReference type="ARBA" id="ARBA00022806"/>
    </source>
</evidence>
<dbReference type="GO" id="GO:0043138">
    <property type="term" value="F:3'-5' DNA helicase activity"/>
    <property type="evidence" value="ECO:0007669"/>
    <property type="project" value="UniProtKB-UniRule"/>
</dbReference>
<evidence type="ECO:0000256" key="12">
    <source>
        <dbReference type="ARBA" id="ARBA00034617"/>
    </source>
</evidence>
<dbReference type="EC" id="5.6.2.4" evidence="15 16"/>
<dbReference type="PIRSF" id="PIRSF003383">
    <property type="entry name" value="Rep_E1_papillomaV"/>
    <property type="match status" value="1"/>
</dbReference>